<evidence type="ECO:0000313" key="1">
    <source>
        <dbReference type="EMBL" id="THC94100.1"/>
    </source>
</evidence>
<dbReference type="Proteomes" id="UP000308092">
    <property type="component" value="Unassembled WGS sequence"/>
</dbReference>
<organism evidence="1 2">
    <name type="scientific">Aspergillus tanneri</name>
    <dbReference type="NCBI Taxonomy" id="1220188"/>
    <lineage>
        <taxon>Eukaryota</taxon>
        <taxon>Fungi</taxon>
        <taxon>Dikarya</taxon>
        <taxon>Ascomycota</taxon>
        <taxon>Pezizomycotina</taxon>
        <taxon>Eurotiomycetes</taxon>
        <taxon>Eurotiomycetidae</taxon>
        <taxon>Eurotiales</taxon>
        <taxon>Aspergillaceae</taxon>
        <taxon>Aspergillus</taxon>
        <taxon>Aspergillus subgen. Circumdati</taxon>
    </lineage>
</organism>
<reference evidence="1 2" key="1">
    <citation type="submission" date="2019-03" db="EMBL/GenBank/DDBJ databases">
        <title>The genome sequence of a newly discovered highly antifungal drug resistant Aspergillus species, Aspergillus tanneri NIH 1004.</title>
        <authorList>
            <person name="Mounaud S."/>
            <person name="Singh I."/>
            <person name="Joardar V."/>
            <person name="Pakala S."/>
            <person name="Pakala S."/>
            <person name="Venepally P."/>
            <person name="Hoover J."/>
            <person name="Nierman W."/>
            <person name="Chung J."/>
            <person name="Losada L."/>
        </authorList>
    </citation>
    <scope>NUCLEOTIDE SEQUENCE [LARGE SCALE GENOMIC DNA]</scope>
    <source>
        <strain evidence="1 2">NIH1004</strain>
    </source>
</reference>
<sequence length="45" mass="5237">MWLCIDATLLFNQYINPIVLDNIGWKYYISTVCGWASSWRSSGLH</sequence>
<protein>
    <submittedName>
        <fullName evidence="1">Uncharacterized protein</fullName>
    </submittedName>
</protein>
<gene>
    <name evidence="1" type="ORF">EYZ11_006429</name>
</gene>
<comment type="caution">
    <text evidence="1">The sequence shown here is derived from an EMBL/GenBank/DDBJ whole genome shotgun (WGS) entry which is preliminary data.</text>
</comment>
<keyword evidence="2" id="KW-1185">Reference proteome</keyword>
<name>A0A4S3JFX4_9EURO</name>
<dbReference type="AlphaFoldDB" id="A0A4S3JFX4"/>
<proteinExistence type="predicted"/>
<evidence type="ECO:0000313" key="2">
    <source>
        <dbReference type="Proteomes" id="UP000308092"/>
    </source>
</evidence>
<dbReference type="EMBL" id="SOSA01000226">
    <property type="protein sequence ID" value="THC94100.1"/>
    <property type="molecule type" value="Genomic_DNA"/>
</dbReference>
<accession>A0A4S3JFX4</accession>
<dbReference type="VEuPathDB" id="FungiDB:EYZ11_006429"/>